<dbReference type="InterPro" id="IPR017441">
    <property type="entry name" value="Protein_kinase_ATP_BS"/>
</dbReference>
<evidence type="ECO:0000256" key="1">
    <source>
        <dbReference type="ARBA" id="ARBA00005527"/>
    </source>
</evidence>
<comment type="caution">
    <text evidence="11">The sequence shown here is derived from an EMBL/GenBank/DDBJ whole genome shotgun (WGS) entry which is preliminary data.</text>
</comment>
<dbReference type="Gene3D" id="1.10.510.10">
    <property type="entry name" value="Transferase(Phosphotransferase) domain 1"/>
    <property type="match status" value="1"/>
</dbReference>
<dbReference type="GO" id="GO:0005524">
    <property type="term" value="F:ATP binding"/>
    <property type="evidence" value="ECO:0007669"/>
    <property type="project" value="UniProtKB-UniRule"/>
</dbReference>
<keyword evidence="12" id="KW-1185">Reference proteome</keyword>
<accession>A0A9Q0LFV0</accession>
<evidence type="ECO:0000256" key="7">
    <source>
        <dbReference type="PROSITE-ProRule" id="PRU10141"/>
    </source>
</evidence>
<dbReference type="PROSITE" id="PS00108">
    <property type="entry name" value="PROTEIN_KINASE_ST"/>
    <property type="match status" value="1"/>
</dbReference>
<dbReference type="SMART" id="SM00220">
    <property type="entry name" value="S_TKc"/>
    <property type="match status" value="1"/>
</dbReference>
<dbReference type="GO" id="GO:0030154">
    <property type="term" value="P:cell differentiation"/>
    <property type="evidence" value="ECO:0007669"/>
    <property type="project" value="TreeGrafter"/>
</dbReference>
<evidence type="ECO:0000256" key="2">
    <source>
        <dbReference type="ARBA" id="ARBA00022527"/>
    </source>
</evidence>
<dbReference type="CDD" id="cd14137">
    <property type="entry name" value="STKc_GSK3"/>
    <property type="match status" value="1"/>
</dbReference>
<dbReference type="InterPro" id="IPR000719">
    <property type="entry name" value="Prot_kinase_dom"/>
</dbReference>
<evidence type="ECO:0000313" key="11">
    <source>
        <dbReference type="EMBL" id="KAJ5071988.1"/>
    </source>
</evidence>
<dbReference type="Pfam" id="PF00069">
    <property type="entry name" value="Pkinase"/>
    <property type="match status" value="1"/>
</dbReference>
<keyword evidence="5 11" id="KW-0418">Kinase</keyword>
<protein>
    <submittedName>
        <fullName evidence="11">Glycogen synthase kinase-3 alpha</fullName>
    </submittedName>
</protein>
<feature type="region of interest" description="Disordered" evidence="9">
    <location>
        <begin position="357"/>
        <end position="377"/>
    </location>
</feature>
<evidence type="ECO:0000256" key="3">
    <source>
        <dbReference type="ARBA" id="ARBA00022679"/>
    </source>
</evidence>
<evidence type="ECO:0000313" key="12">
    <source>
        <dbReference type="Proteomes" id="UP001149090"/>
    </source>
</evidence>
<dbReference type="OrthoDB" id="272141at2759"/>
<dbReference type="PANTHER" id="PTHR24057:SF0">
    <property type="entry name" value="PROTEIN KINASE SHAGGY-RELATED"/>
    <property type="match status" value="1"/>
</dbReference>
<feature type="binding site" evidence="7">
    <location>
        <position position="47"/>
    </location>
    <ligand>
        <name>ATP</name>
        <dbReference type="ChEBI" id="CHEBI:30616"/>
    </ligand>
</feature>
<evidence type="ECO:0000259" key="10">
    <source>
        <dbReference type="PROSITE" id="PS50011"/>
    </source>
</evidence>
<dbReference type="PROSITE" id="PS50011">
    <property type="entry name" value="PROTEIN_KINASE_DOM"/>
    <property type="match status" value="1"/>
</dbReference>
<comment type="similarity">
    <text evidence="1">Belongs to the protein kinase superfamily. CMGC Ser/Thr protein kinase family. GSK-3 subfamily.</text>
</comment>
<dbReference type="PROSITE" id="PS00107">
    <property type="entry name" value="PROTEIN_KINASE_ATP"/>
    <property type="match status" value="1"/>
</dbReference>
<dbReference type="InterPro" id="IPR039192">
    <property type="entry name" value="STKc_GSK3"/>
</dbReference>
<keyword evidence="4 7" id="KW-0547">Nucleotide-binding</keyword>
<gene>
    <name evidence="11" type="ORF">M0811_09632</name>
</gene>
<dbReference type="PANTHER" id="PTHR24057">
    <property type="entry name" value="GLYCOGEN SYNTHASE KINASE-3 ALPHA"/>
    <property type="match status" value="1"/>
</dbReference>
<dbReference type="SUPFAM" id="SSF56112">
    <property type="entry name" value="Protein kinase-like (PK-like)"/>
    <property type="match status" value="1"/>
</dbReference>
<sequence>MSSPENLTQTDQKVVKYRAERIIGKGTFGIVYKAKVIENNEIVAIKKVLQDPRYKNRELSIMKKLDHINVIKLRNFFFTYDDTSDKKYLNLVLDFIPDTVSRLNKRYRKRKQQMPLIWAKLFIYQLCRAQAYIHSMNICHRDIKPQNLLVDLDTGILKLCDFGSAKVLVKGKVNISYICSRYYRAPELIFGLTEYTTDIDLWSIGCILAELLLGRPIFPGESGLGQLVEIIKVLGTPTKEQINDMNPEYTKFDFPDVQPKELETIFPENTPKEALDLVSRFLVYSPSERIRPLEACAHPFFDELRDPNSKLPNGNTLPPLFDFSTEEIKNVPQSILEKLIPSKLQKNFILDSGNFDQKQTISNQSKKNKKRKKNLDD</sequence>
<evidence type="ECO:0000256" key="6">
    <source>
        <dbReference type="ARBA" id="ARBA00022840"/>
    </source>
</evidence>
<name>A0A9Q0LFV0_ANAIG</name>
<evidence type="ECO:0000256" key="9">
    <source>
        <dbReference type="SAM" id="MobiDB-lite"/>
    </source>
</evidence>
<dbReference type="AlphaFoldDB" id="A0A9Q0LFV0"/>
<organism evidence="11 12">
    <name type="scientific">Anaeramoeba ignava</name>
    <name type="common">Anaerobic marine amoeba</name>
    <dbReference type="NCBI Taxonomy" id="1746090"/>
    <lineage>
        <taxon>Eukaryota</taxon>
        <taxon>Metamonada</taxon>
        <taxon>Anaeramoebidae</taxon>
        <taxon>Anaeramoeba</taxon>
    </lineage>
</organism>
<dbReference type="GO" id="GO:0007165">
    <property type="term" value="P:signal transduction"/>
    <property type="evidence" value="ECO:0007669"/>
    <property type="project" value="TreeGrafter"/>
</dbReference>
<dbReference type="InterPro" id="IPR008271">
    <property type="entry name" value="Ser/Thr_kinase_AS"/>
</dbReference>
<feature type="compositionally biased region" description="Basic residues" evidence="9">
    <location>
        <begin position="366"/>
        <end position="377"/>
    </location>
</feature>
<evidence type="ECO:0000256" key="5">
    <source>
        <dbReference type="ARBA" id="ARBA00022777"/>
    </source>
</evidence>
<keyword evidence="3" id="KW-0808">Transferase</keyword>
<evidence type="ECO:0000256" key="8">
    <source>
        <dbReference type="RuleBase" id="RU000304"/>
    </source>
</evidence>
<dbReference type="GO" id="GO:0004674">
    <property type="term" value="F:protein serine/threonine kinase activity"/>
    <property type="evidence" value="ECO:0007669"/>
    <property type="project" value="UniProtKB-KW"/>
</dbReference>
<dbReference type="GO" id="GO:0005634">
    <property type="term" value="C:nucleus"/>
    <property type="evidence" value="ECO:0007669"/>
    <property type="project" value="TreeGrafter"/>
</dbReference>
<proteinExistence type="inferred from homology"/>
<dbReference type="InterPro" id="IPR011009">
    <property type="entry name" value="Kinase-like_dom_sf"/>
</dbReference>
<feature type="domain" description="Protein kinase" evidence="10">
    <location>
        <begin position="17"/>
        <end position="301"/>
    </location>
</feature>
<keyword evidence="6 7" id="KW-0067">ATP-binding</keyword>
<dbReference type="Gene3D" id="3.30.200.20">
    <property type="entry name" value="Phosphorylase Kinase, domain 1"/>
    <property type="match status" value="1"/>
</dbReference>
<dbReference type="OMA" id="MKTTMPM"/>
<dbReference type="InterPro" id="IPR050591">
    <property type="entry name" value="GSK-3"/>
</dbReference>
<keyword evidence="2 8" id="KW-0723">Serine/threonine-protein kinase</keyword>
<dbReference type="Proteomes" id="UP001149090">
    <property type="component" value="Unassembled WGS sequence"/>
</dbReference>
<dbReference type="EMBL" id="JAPDFW010000083">
    <property type="protein sequence ID" value="KAJ5071988.1"/>
    <property type="molecule type" value="Genomic_DNA"/>
</dbReference>
<reference evidence="11" key="1">
    <citation type="submission" date="2022-10" db="EMBL/GenBank/DDBJ databases">
        <title>Novel sulphate-reducing endosymbionts in the free-living metamonad Anaeramoeba.</title>
        <authorList>
            <person name="Jerlstrom-Hultqvist J."/>
            <person name="Cepicka I."/>
            <person name="Gallot-Lavallee L."/>
            <person name="Salas-Leiva D."/>
            <person name="Curtis B.A."/>
            <person name="Zahonova K."/>
            <person name="Pipaliya S."/>
            <person name="Dacks J."/>
            <person name="Roger A.J."/>
        </authorList>
    </citation>
    <scope>NUCLEOTIDE SEQUENCE</scope>
    <source>
        <strain evidence="11">BMAN</strain>
    </source>
</reference>
<evidence type="ECO:0000256" key="4">
    <source>
        <dbReference type="ARBA" id="ARBA00022741"/>
    </source>
</evidence>
<dbReference type="FunFam" id="1.10.510.10:FF:000082">
    <property type="entry name" value="Shaggy-related protein kinase kappa"/>
    <property type="match status" value="1"/>
</dbReference>
<dbReference type="GO" id="GO:0005737">
    <property type="term" value="C:cytoplasm"/>
    <property type="evidence" value="ECO:0007669"/>
    <property type="project" value="TreeGrafter"/>
</dbReference>